<dbReference type="Pfam" id="PF00933">
    <property type="entry name" value="Glyco_hydro_3"/>
    <property type="match status" value="1"/>
</dbReference>
<dbReference type="InterPro" id="IPR036962">
    <property type="entry name" value="Glyco_hydro_3_N_sf"/>
</dbReference>
<dbReference type="InterPro" id="IPR001764">
    <property type="entry name" value="Glyco_hydro_3_N"/>
</dbReference>
<comment type="catalytic activity">
    <reaction evidence="1 11">
        <text>Hydrolysis of terminal non-reducing N-acetyl-D-hexosamine residues in N-acetyl-beta-D-hexosaminides.</text>
        <dbReference type="EC" id="3.2.1.52"/>
    </reaction>
</comment>
<dbReference type="PANTHER" id="PTHR30480">
    <property type="entry name" value="BETA-HEXOSAMINIDASE-RELATED"/>
    <property type="match status" value="1"/>
</dbReference>
<name>A0A2K9LGE4_9GAMM</name>
<feature type="binding site" evidence="11">
    <location>
        <position position="63"/>
    </location>
    <ligand>
        <name>substrate</name>
    </ligand>
</feature>
<evidence type="ECO:0000256" key="5">
    <source>
        <dbReference type="ARBA" id="ARBA00022960"/>
    </source>
</evidence>
<dbReference type="FunFam" id="3.20.20.300:FF:000001">
    <property type="entry name" value="Beta-hexosaminidase"/>
    <property type="match status" value="1"/>
</dbReference>
<keyword evidence="9 11" id="KW-0961">Cell wall biogenesis/degradation</keyword>
<evidence type="ECO:0000313" key="14">
    <source>
        <dbReference type="Proteomes" id="UP000235116"/>
    </source>
</evidence>
<dbReference type="OrthoDB" id="9786661at2"/>
<gene>
    <name evidence="11" type="primary">nagZ</name>
    <name evidence="13" type="ORF">Kalk_03010</name>
</gene>
<feature type="active site" description="Proton donor/acceptor" evidence="11">
    <location>
        <position position="180"/>
    </location>
</feature>
<feature type="active site" description="Nucleophile" evidence="11">
    <location>
        <position position="250"/>
    </location>
</feature>
<dbReference type="PANTHER" id="PTHR30480:SF13">
    <property type="entry name" value="BETA-HEXOSAMINIDASE"/>
    <property type="match status" value="1"/>
</dbReference>
<dbReference type="InterPro" id="IPR017853">
    <property type="entry name" value="GH"/>
</dbReference>
<dbReference type="AlphaFoldDB" id="A0A2K9LGE4"/>
<evidence type="ECO:0000259" key="12">
    <source>
        <dbReference type="Pfam" id="PF00933"/>
    </source>
</evidence>
<dbReference type="SUPFAM" id="SSF51445">
    <property type="entry name" value="(Trans)glycosidases"/>
    <property type="match status" value="1"/>
</dbReference>
<dbReference type="PROSITE" id="PS00775">
    <property type="entry name" value="GLYCOSYL_HYDROL_F3"/>
    <property type="match status" value="1"/>
</dbReference>
<dbReference type="GO" id="GO:0008360">
    <property type="term" value="P:regulation of cell shape"/>
    <property type="evidence" value="ECO:0007669"/>
    <property type="project" value="UniProtKB-KW"/>
</dbReference>
<keyword evidence="14" id="KW-1185">Reference proteome</keyword>
<keyword evidence="4 11" id="KW-0378">Hydrolase</keyword>
<comment type="function">
    <text evidence="11">Plays a role in peptidoglycan recycling by cleaving the terminal beta-1,4-linked N-acetylglucosamine (GlcNAc) from peptide-linked peptidoglycan fragments, giving rise to free GlcNAc, anhydro-N-acetylmuramic acid and anhydro-N-acetylmuramic acid-linked peptides.</text>
</comment>
<protein>
    <recommendedName>
        <fullName evidence="11">Beta-hexosaminidase</fullName>
        <ecNumber evidence="11">3.2.1.52</ecNumber>
    </recommendedName>
    <alternativeName>
        <fullName evidence="11">Beta-N-acetylhexosaminidase</fullName>
    </alternativeName>
    <alternativeName>
        <fullName evidence="11">N-acetyl-beta-glucosaminidase</fullName>
    </alternativeName>
</protein>
<keyword evidence="6 11" id="KW-0573">Peptidoglycan synthesis</keyword>
<reference evidence="14" key="1">
    <citation type="submission" date="2017-08" db="EMBL/GenBank/DDBJ databases">
        <title>Direct submision.</title>
        <authorList>
            <person name="Kim S.-J."/>
            <person name="Rhee S.-K."/>
        </authorList>
    </citation>
    <scope>NUCLEOTIDE SEQUENCE [LARGE SCALE GENOMIC DNA]</scope>
    <source>
        <strain evidence="14">GI5</strain>
    </source>
</reference>
<comment type="pathway">
    <text evidence="10 11">Cell wall biogenesis; peptidoglycan recycling.</text>
</comment>
<evidence type="ECO:0000256" key="10">
    <source>
        <dbReference type="ARBA" id="ARBA00037880"/>
    </source>
</evidence>
<dbReference type="UniPathway" id="UPA00544"/>
<evidence type="ECO:0000256" key="9">
    <source>
        <dbReference type="ARBA" id="ARBA00023316"/>
    </source>
</evidence>
<keyword evidence="3 11" id="KW-0132">Cell division</keyword>
<keyword evidence="7 11" id="KW-0326">Glycosidase</keyword>
<dbReference type="GO" id="GO:0009252">
    <property type="term" value="P:peptidoglycan biosynthetic process"/>
    <property type="evidence" value="ECO:0007669"/>
    <property type="project" value="UniProtKB-KW"/>
</dbReference>
<organism evidence="13 14">
    <name type="scientific">Ketobacter alkanivorans</name>
    <dbReference type="NCBI Taxonomy" id="1917421"/>
    <lineage>
        <taxon>Bacteria</taxon>
        <taxon>Pseudomonadati</taxon>
        <taxon>Pseudomonadota</taxon>
        <taxon>Gammaproteobacteria</taxon>
        <taxon>Pseudomonadales</taxon>
        <taxon>Ketobacteraceae</taxon>
        <taxon>Ketobacter</taxon>
    </lineage>
</organism>
<dbReference type="InterPro" id="IPR019800">
    <property type="entry name" value="Glyco_hydro_3_AS"/>
</dbReference>
<comment type="subcellular location">
    <subcellularLocation>
        <location evidence="11">Cytoplasm</location>
    </subcellularLocation>
</comment>
<keyword evidence="5 11" id="KW-0133">Cell shape</keyword>
<feature type="binding site" evidence="11">
    <location>
        <begin position="167"/>
        <end position="168"/>
    </location>
    <ligand>
        <name>substrate</name>
    </ligand>
</feature>
<dbReference type="Gene3D" id="3.20.20.300">
    <property type="entry name" value="Glycoside hydrolase, family 3, N-terminal domain"/>
    <property type="match status" value="1"/>
</dbReference>
<sequence length="348" mass="37947">MVMGPLMLDLESTVLSKQDIKRLQHPGTGGVILFSRNIESVAQVRDLVAAVRDVRPQLLLAIDQEGGRVQRIRDGVTRLPPLARLGALYDQDTGAALVRARDWGWLMASEMLALGLDISFAPVLDLEVGRSSVIGDRSLHKDPAAVVALGRAYVAGMHEAGMAATGKHFPGHGWVEADSHVAIPVDERSLEQITSVDMQPFTQLAAEIDAVMPAHVIYTNVDQQPAGFSSFWLQTVLREQLRFNGVIFSDDLTMEGAAVAGGYAQRADAALQAGCDMVLVCNKPDGADEVLNWLETQGKQADQVRLQAMLARQRPVWEALQQSPRYQNIRQTINNPLNNLSIEESGAQ</sequence>
<dbReference type="EMBL" id="CP022684">
    <property type="protein sequence ID" value="AUM11456.1"/>
    <property type="molecule type" value="Genomic_DNA"/>
</dbReference>
<evidence type="ECO:0000256" key="1">
    <source>
        <dbReference type="ARBA" id="ARBA00001231"/>
    </source>
</evidence>
<evidence type="ECO:0000256" key="2">
    <source>
        <dbReference type="ARBA" id="ARBA00022490"/>
    </source>
</evidence>
<proteinExistence type="inferred from homology"/>
<dbReference type="Proteomes" id="UP000235116">
    <property type="component" value="Chromosome"/>
</dbReference>
<evidence type="ECO:0000256" key="6">
    <source>
        <dbReference type="ARBA" id="ARBA00022984"/>
    </source>
</evidence>
<dbReference type="GO" id="GO:0009254">
    <property type="term" value="P:peptidoglycan turnover"/>
    <property type="evidence" value="ECO:0007669"/>
    <property type="project" value="UniProtKB-UniRule"/>
</dbReference>
<comment type="similarity">
    <text evidence="11">Belongs to the glycosyl hydrolase 3 family. NagZ subfamily.</text>
</comment>
<feature type="binding site" evidence="11">
    <location>
        <position position="71"/>
    </location>
    <ligand>
        <name>substrate</name>
    </ligand>
</feature>
<dbReference type="InterPro" id="IPR050226">
    <property type="entry name" value="NagZ_Beta-hexosaminidase"/>
</dbReference>
<dbReference type="GO" id="GO:0071555">
    <property type="term" value="P:cell wall organization"/>
    <property type="evidence" value="ECO:0007669"/>
    <property type="project" value="UniProtKB-KW"/>
</dbReference>
<evidence type="ECO:0000256" key="4">
    <source>
        <dbReference type="ARBA" id="ARBA00022801"/>
    </source>
</evidence>
<dbReference type="GO" id="GO:0051301">
    <property type="term" value="P:cell division"/>
    <property type="evidence" value="ECO:0007669"/>
    <property type="project" value="UniProtKB-KW"/>
</dbReference>
<feature type="site" description="Important for catalytic activity" evidence="11">
    <location>
        <position position="178"/>
    </location>
</feature>
<dbReference type="RefSeq" id="WP_101892796.1">
    <property type="nucleotide sequence ID" value="NZ_CP022684.1"/>
</dbReference>
<dbReference type="InterPro" id="IPR022956">
    <property type="entry name" value="Beta_hexosaminidase_bac"/>
</dbReference>
<feature type="domain" description="Glycoside hydrolase family 3 N-terminal" evidence="12">
    <location>
        <begin position="17"/>
        <end position="295"/>
    </location>
</feature>
<keyword evidence="2 11" id="KW-0963">Cytoplasm</keyword>
<keyword evidence="8 11" id="KW-0131">Cell cycle</keyword>
<dbReference type="GO" id="GO:0004563">
    <property type="term" value="F:beta-N-acetylhexosaminidase activity"/>
    <property type="evidence" value="ECO:0007669"/>
    <property type="project" value="UniProtKB-UniRule"/>
</dbReference>
<dbReference type="HAMAP" id="MF_00364">
    <property type="entry name" value="NagZ"/>
    <property type="match status" value="1"/>
</dbReference>
<evidence type="ECO:0000256" key="7">
    <source>
        <dbReference type="ARBA" id="ARBA00023295"/>
    </source>
</evidence>
<evidence type="ECO:0000313" key="13">
    <source>
        <dbReference type="EMBL" id="AUM11456.1"/>
    </source>
</evidence>
<dbReference type="GO" id="GO:0005737">
    <property type="term" value="C:cytoplasm"/>
    <property type="evidence" value="ECO:0007669"/>
    <property type="project" value="UniProtKB-SubCell"/>
</dbReference>
<dbReference type="KEGG" id="kak:Kalk_03010"/>
<dbReference type="GO" id="GO:0005975">
    <property type="term" value="P:carbohydrate metabolic process"/>
    <property type="evidence" value="ECO:0007669"/>
    <property type="project" value="InterPro"/>
</dbReference>
<evidence type="ECO:0000256" key="8">
    <source>
        <dbReference type="ARBA" id="ARBA00023306"/>
    </source>
</evidence>
<dbReference type="NCBIfam" id="NF003740">
    <property type="entry name" value="PRK05337.1"/>
    <property type="match status" value="1"/>
</dbReference>
<dbReference type="EC" id="3.2.1.52" evidence="11"/>
<accession>A0A2K9LGE4</accession>
<evidence type="ECO:0000256" key="3">
    <source>
        <dbReference type="ARBA" id="ARBA00022618"/>
    </source>
</evidence>
<evidence type="ECO:0000256" key="11">
    <source>
        <dbReference type="HAMAP-Rule" id="MF_00364"/>
    </source>
</evidence>
<feature type="binding site" evidence="11">
    <location>
        <position position="137"/>
    </location>
    <ligand>
        <name>substrate</name>
    </ligand>
</feature>